<dbReference type="GO" id="GO:0016301">
    <property type="term" value="F:kinase activity"/>
    <property type="evidence" value="ECO:0007669"/>
    <property type="project" value="UniProtKB-KW"/>
</dbReference>
<keyword evidence="5 9" id="KW-0418">Kinase</keyword>
<reference evidence="9" key="1">
    <citation type="journal article" date="2012" name="PLoS ONE">
        <title>Gene sets for utilization of primary and secondary nutrition supplies in the distal gut of endangered iberian lynx.</title>
        <authorList>
            <person name="Alcaide M."/>
            <person name="Messina E."/>
            <person name="Richter M."/>
            <person name="Bargiela R."/>
            <person name="Peplies J."/>
            <person name="Huws S.A."/>
            <person name="Newbold C.J."/>
            <person name="Golyshin P.N."/>
            <person name="Simon M.A."/>
            <person name="Lopez G."/>
            <person name="Yakimov M.M."/>
            <person name="Ferrer M."/>
        </authorList>
    </citation>
    <scope>NUCLEOTIDE SEQUENCE</scope>
</reference>
<evidence type="ECO:0000256" key="2">
    <source>
        <dbReference type="ARBA" id="ARBA00013253"/>
    </source>
</evidence>
<dbReference type="GO" id="GO:0003848">
    <property type="term" value="F:2-amino-4-hydroxy-6-hydroxymethyldihydropteridine diphosphokinase activity"/>
    <property type="evidence" value="ECO:0007669"/>
    <property type="project" value="UniProtKB-EC"/>
</dbReference>
<dbReference type="UniPathway" id="UPA00077">
    <property type="reaction ID" value="UER00155"/>
</dbReference>
<dbReference type="GO" id="GO:0046654">
    <property type="term" value="P:tetrahydrofolate biosynthetic process"/>
    <property type="evidence" value="ECO:0007669"/>
    <property type="project" value="UniProtKB-UniPathway"/>
</dbReference>
<dbReference type="GO" id="GO:0005524">
    <property type="term" value="F:ATP binding"/>
    <property type="evidence" value="ECO:0007669"/>
    <property type="project" value="UniProtKB-KW"/>
</dbReference>
<gene>
    <name evidence="9" type="ORF">EVA_11750</name>
</gene>
<dbReference type="NCBIfam" id="TIGR01498">
    <property type="entry name" value="folK"/>
    <property type="match status" value="1"/>
</dbReference>
<name>J9FYU6_9ZZZZ</name>
<dbReference type="InterPro" id="IPR035907">
    <property type="entry name" value="Hppk_sf"/>
</dbReference>
<sequence length="177" mass="20202">MHSLVLALGTNLGNRAENIREACRFIEERIGYILSFSGNFTTQPVGFDSANSFLNAAVEIRTELAPEEILQQTQTIERKMGRTTKSEAGIYHDRVIDIDLLLYDELTMVNEHLCLPHPRMTERRFVLEPLCQIIPQKKHPILGQTFHTLLQVLNQGYIKHLTKADDTPEICAAFNRL</sequence>
<dbReference type="PANTHER" id="PTHR43071:SF1">
    <property type="entry name" value="2-AMINO-4-HYDROXY-6-HYDROXYMETHYLDIHYDROPTERIDINE PYROPHOSPHOKINASE"/>
    <property type="match status" value="1"/>
</dbReference>
<dbReference type="PANTHER" id="PTHR43071">
    <property type="entry name" value="2-AMINO-4-HYDROXY-6-HYDROXYMETHYLDIHYDROPTERIDINE PYROPHOSPHOKINASE"/>
    <property type="match status" value="1"/>
</dbReference>
<dbReference type="InterPro" id="IPR000550">
    <property type="entry name" value="Hppk"/>
</dbReference>
<evidence type="ECO:0000256" key="1">
    <source>
        <dbReference type="ARBA" id="ARBA00005051"/>
    </source>
</evidence>
<dbReference type="GO" id="GO:0046656">
    <property type="term" value="P:folic acid biosynthetic process"/>
    <property type="evidence" value="ECO:0007669"/>
    <property type="project" value="UniProtKB-KW"/>
</dbReference>
<evidence type="ECO:0000256" key="5">
    <source>
        <dbReference type="ARBA" id="ARBA00022777"/>
    </source>
</evidence>
<protein>
    <recommendedName>
        <fullName evidence="2">2-amino-4-hydroxy-6-hydroxymethyldihydropteridine diphosphokinase</fullName>
        <ecNumber evidence="2">2.7.6.3</ecNumber>
    </recommendedName>
</protein>
<comment type="pathway">
    <text evidence="1">Cofactor biosynthesis; tetrahydrofolate biosynthesis; 2-amino-4-hydroxy-6-hydroxymethyl-7,8-dihydropteridine diphosphate from 7,8-dihydroneopterin triphosphate: step 4/4.</text>
</comment>
<evidence type="ECO:0000256" key="7">
    <source>
        <dbReference type="ARBA" id="ARBA00022909"/>
    </source>
</evidence>
<dbReference type="Pfam" id="PF01288">
    <property type="entry name" value="HPPK"/>
    <property type="match status" value="1"/>
</dbReference>
<evidence type="ECO:0000256" key="4">
    <source>
        <dbReference type="ARBA" id="ARBA00022741"/>
    </source>
</evidence>
<keyword evidence="4" id="KW-0547">Nucleotide-binding</keyword>
<dbReference type="SUPFAM" id="SSF55083">
    <property type="entry name" value="6-hydroxymethyl-7,8-dihydropterin pyrophosphokinase, HPPK"/>
    <property type="match status" value="1"/>
</dbReference>
<dbReference type="EMBL" id="AMCI01003512">
    <property type="protein sequence ID" value="EJX00137.1"/>
    <property type="molecule type" value="Genomic_DNA"/>
</dbReference>
<keyword evidence="7" id="KW-0289">Folate biosynthesis</keyword>
<dbReference type="EC" id="2.7.6.3" evidence="2"/>
<dbReference type="CDD" id="cd00483">
    <property type="entry name" value="HPPK"/>
    <property type="match status" value="1"/>
</dbReference>
<organism evidence="9">
    <name type="scientific">gut metagenome</name>
    <dbReference type="NCBI Taxonomy" id="749906"/>
    <lineage>
        <taxon>unclassified sequences</taxon>
        <taxon>metagenomes</taxon>
        <taxon>organismal metagenomes</taxon>
    </lineage>
</organism>
<feature type="non-terminal residue" evidence="9">
    <location>
        <position position="177"/>
    </location>
</feature>
<evidence type="ECO:0000313" key="9">
    <source>
        <dbReference type="EMBL" id="EJX00137.1"/>
    </source>
</evidence>
<feature type="domain" description="7,8-dihydro-6-hydroxymethylpterin-pyrophosphokinase" evidence="8">
    <location>
        <begin position="5"/>
        <end position="135"/>
    </location>
</feature>
<evidence type="ECO:0000256" key="6">
    <source>
        <dbReference type="ARBA" id="ARBA00022840"/>
    </source>
</evidence>
<evidence type="ECO:0000256" key="3">
    <source>
        <dbReference type="ARBA" id="ARBA00022679"/>
    </source>
</evidence>
<dbReference type="AlphaFoldDB" id="J9FYU6"/>
<proteinExistence type="predicted"/>
<accession>J9FYU6</accession>
<comment type="caution">
    <text evidence="9">The sequence shown here is derived from an EMBL/GenBank/DDBJ whole genome shotgun (WGS) entry which is preliminary data.</text>
</comment>
<dbReference type="Gene3D" id="3.30.70.560">
    <property type="entry name" value="7,8-Dihydro-6-hydroxymethylpterin-pyrophosphokinase HPPK"/>
    <property type="match status" value="1"/>
</dbReference>
<keyword evidence="6" id="KW-0067">ATP-binding</keyword>
<evidence type="ECO:0000259" key="8">
    <source>
        <dbReference type="Pfam" id="PF01288"/>
    </source>
</evidence>
<keyword evidence="3" id="KW-0808">Transferase</keyword>